<name>A0A6M0RK21_9CYAN</name>
<evidence type="ECO:0000256" key="1">
    <source>
        <dbReference type="SAM" id="Phobius"/>
    </source>
</evidence>
<protein>
    <submittedName>
        <fullName evidence="3">Lasso peptide biosynthesis B2 protein</fullName>
    </submittedName>
</protein>
<keyword evidence="1" id="KW-1133">Transmembrane helix</keyword>
<comment type="caution">
    <text evidence="3">The sequence shown here is derived from an EMBL/GenBank/DDBJ whole genome shotgun (WGS) entry which is preliminary data.</text>
</comment>
<evidence type="ECO:0000313" key="3">
    <source>
        <dbReference type="EMBL" id="NEZ56132.1"/>
    </source>
</evidence>
<proteinExistence type="predicted"/>
<accession>A0A6M0RK21</accession>
<dbReference type="InterPro" id="IPR053521">
    <property type="entry name" value="McjB-like"/>
</dbReference>
<feature type="domain" description="Microcin J25-processing protein McjB C-terminal" evidence="2">
    <location>
        <begin position="32"/>
        <end position="141"/>
    </location>
</feature>
<dbReference type="Proteomes" id="UP000481033">
    <property type="component" value="Unassembled WGS sequence"/>
</dbReference>
<dbReference type="EMBL" id="QXHD01000004">
    <property type="protein sequence ID" value="NEZ56132.1"/>
    <property type="molecule type" value="Genomic_DNA"/>
</dbReference>
<keyword evidence="4" id="KW-1185">Reference proteome</keyword>
<dbReference type="RefSeq" id="WP_163669998.1">
    <property type="nucleotide sequence ID" value="NZ_QXHD01000004.1"/>
</dbReference>
<organism evidence="3 4">
    <name type="scientific">Adonisia turfae CCMR0081</name>
    <dbReference type="NCBI Taxonomy" id="2292702"/>
    <lineage>
        <taxon>Bacteria</taxon>
        <taxon>Bacillati</taxon>
        <taxon>Cyanobacteriota</taxon>
        <taxon>Adonisia</taxon>
        <taxon>Adonisia turfae</taxon>
    </lineage>
</organism>
<dbReference type="AlphaFoldDB" id="A0A6M0RK21"/>
<keyword evidence="1" id="KW-0812">Transmembrane</keyword>
<dbReference type="Pfam" id="PF13471">
    <property type="entry name" value="Transglut_core3"/>
    <property type="match status" value="1"/>
</dbReference>
<gene>
    <name evidence="3" type="ORF">DXZ20_10690</name>
</gene>
<sequence>MKQLNNLLRLSGVERRVLLYACLLLNGIRLALWLLPFNMVRQRISRLASVWVCHNLTSPVSVGKIVWSVDIASRYTPGGAMCLVRALTTQLLLTRYGYTHQFHIGVAKSENGNLTAHAWIEYKGRVIVGGLHNLSQFKPLSAVGAKQ</sequence>
<dbReference type="InterPro" id="IPR032708">
    <property type="entry name" value="McjB_C"/>
</dbReference>
<reference evidence="3 4" key="1">
    <citation type="journal article" date="2020" name="Microb. Ecol.">
        <title>Ecogenomics of the Marine Benthic Filamentous Cyanobacterium Adonisia.</title>
        <authorList>
            <person name="Walter J.M."/>
            <person name="Coutinho F.H."/>
            <person name="Leomil L."/>
            <person name="Hargreaves P.I."/>
            <person name="Campeao M.E."/>
            <person name="Vieira V.V."/>
            <person name="Silva B.S."/>
            <person name="Fistarol G.O."/>
            <person name="Salomon P.S."/>
            <person name="Sawabe T."/>
            <person name="Mino S."/>
            <person name="Hosokawa M."/>
            <person name="Miyashita H."/>
            <person name="Maruyama F."/>
            <person name="van Verk M.C."/>
            <person name="Dutilh B.E."/>
            <person name="Thompson C.C."/>
            <person name="Thompson F.L."/>
        </authorList>
    </citation>
    <scope>NUCLEOTIDE SEQUENCE [LARGE SCALE GENOMIC DNA]</scope>
    <source>
        <strain evidence="3 4">CCMR0081</strain>
    </source>
</reference>
<dbReference type="NCBIfam" id="NF033537">
    <property type="entry name" value="lasso_biosyn_B2"/>
    <property type="match status" value="1"/>
</dbReference>
<feature type="transmembrane region" description="Helical" evidence="1">
    <location>
        <begin position="17"/>
        <end position="37"/>
    </location>
</feature>
<evidence type="ECO:0000259" key="2">
    <source>
        <dbReference type="Pfam" id="PF13471"/>
    </source>
</evidence>
<keyword evidence="1" id="KW-0472">Membrane</keyword>
<evidence type="ECO:0000313" key="4">
    <source>
        <dbReference type="Proteomes" id="UP000481033"/>
    </source>
</evidence>